<feature type="transmembrane region" description="Helical" evidence="1">
    <location>
        <begin position="20"/>
        <end position="39"/>
    </location>
</feature>
<keyword evidence="1" id="KW-0472">Membrane</keyword>
<dbReference type="GO" id="GO:0140359">
    <property type="term" value="F:ABC-type transporter activity"/>
    <property type="evidence" value="ECO:0007669"/>
    <property type="project" value="InterPro"/>
</dbReference>
<evidence type="ECO:0000256" key="1">
    <source>
        <dbReference type="SAM" id="Phobius"/>
    </source>
</evidence>
<gene>
    <name evidence="2" type="ORF">FB566_1830</name>
</gene>
<name>A0A543AUR9_9ACTN</name>
<comment type="caution">
    <text evidence="2">The sequence shown here is derived from an EMBL/GenBank/DDBJ whole genome shotgun (WGS) entry which is preliminary data.</text>
</comment>
<keyword evidence="3" id="KW-1185">Reference proteome</keyword>
<keyword evidence="1" id="KW-0812">Transmembrane</keyword>
<feature type="transmembrane region" description="Helical" evidence="1">
    <location>
        <begin position="149"/>
        <end position="171"/>
    </location>
</feature>
<evidence type="ECO:0000313" key="3">
    <source>
        <dbReference type="Proteomes" id="UP000317043"/>
    </source>
</evidence>
<organism evidence="2 3">
    <name type="scientific">Stackebrandtia endophytica</name>
    <dbReference type="NCBI Taxonomy" id="1496996"/>
    <lineage>
        <taxon>Bacteria</taxon>
        <taxon>Bacillati</taxon>
        <taxon>Actinomycetota</taxon>
        <taxon>Actinomycetes</taxon>
        <taxon>Glycomycetales</taxon>
        <taxon>Glycomycetaceae</taxon>
        <taxon>Stackebrandtia</taxon>
    </lineage>
</organism>
<sequence length="264" mass="27381">MTSLIRAEFRRLFSLTTWRWGPLAAVLCGGGLVALATLLGPENFDPPMPAIDTHDGTLLALGLVGFTAIVPALFGATALTSEYRHRTISVTFLHEPRRARVLSAKLFVYAVAGAGYGLILATAAGLALYGGAAVRGLTVGAEPTVVLRILASLMVTMMVYTVLGVGVGAVLRNQTATLIVLGGYLYMVEHALAIIPGFQVIYPFLPGGATASLTDFTLLSQAAVELGITATPLLPPALGALVLAGYGVAAAVLAVLLPLRRDVT</sequence>
<dbReference type="EMBL" id="VFOW01000001">
    <property type="protein sequence ID" value="TQL76305.1"/>
    <property type="molecule type" value="Genomic_DNA"/>
</dbReference>
<evidence type="ECO:0000313" key="2">
    <source>
        <dbReference type="EMBL" id="TQL76305.1"/>
    </source>
</evidence>
<feature type="transmembrane region" description="Helical" evidence="1">
    <location>
        <begin position="183"/>
        <end position="205"/>
    </location>
</feature>
<evidence type="ECO:0008006" key="4">
    <source>
        <dbReference type="Google" id="ProtNLM"/>
    </source>
</evidence>
<feature type="transmembrane region" description="Helical" evidence="1">
    <location>
        <begin position="106"/>
        <end position="129"/>
    </location>
</feature>
<protein>
    <recommendedName>
        <fullName evidence="4">ABC-type transport system involved in multi-copper enzyme maturation permease subunit</fullName>
    </recommendedName>
</protein>
<feature type="transmembrane region" description="Helical" evidence="1">
    <location>
        <begin position="59"/>
        <end position="79"/>
    </location>
</feature>
<dbReference type="GO" id="GO:0005886">
    <property type="term" value="C:plasma membrane"/>
    <property type="evidence" value="ECO:0007669"/>
    <property type="project" value="UniProtKB-SubCell"/>
</dbReference>
<dbReference type="RefSeq" id="WP_142037515.1">
    <property type="nucleotide sequence ID" value="NZ_JBHTGS010000001.1"/>
</dbReference>
<dbReference type="Proteomes" id="UP000317043">
    <property type="component" value="Unassembled WGS sequence"/>
</dbReference>
<dbReference type="InParanoid" id="A0A543AUR9"/>
<dbReference type="OrthoDB" id="5244396at2"/>
<accession>A0A543AUR9</accession>
<dbReference type="AlphaFoldDB" id="A0A543AUR9"/>
<proteinExistence type="predicted"/>
<keyword evidence="1" id="KW-1133">Transmembrane helix</keyword>
<feature type="transmembrane region" description="Helical" evidence="1">
    <location>
        <begin position="237"/>
        <end position="259"/>
    </location>
</feature>
<reference evidence="2 3" key="1">
    <citation type="submission" date="2019-06" db="EMBL/GenBank/DDBJ databases">
        <title>Sequencing the genomes of 1000 actinobacteria strains.</title>
        <authorList>
            <person name="Klenk H.-P."/>
        </authorList>
    </citation>
    <scope>NUCLEOTIDE SEQUENCE [LARGE SCALE GENOMIC DNA]</scope>
    <source>
        <strain evidence="2 3">DSM 45928</strain>
    </source>
</reference>